<gene>
    <name evidence="2" type="ORF">ACFFNX_31860</name>
</gene>
<name>A0ABV5YP09_9ACTN</name>
<evidence type="ECO:0008006" key="4">
    <source>
        <dbReference type="Google" id="ProtNLM"/>
    </source>
</evidence>
<accession>A0ABV5YP09</accession>
<dbReference type="EMBL" id="JBHLZP010000311">
    <property type="protein sequence ID" value="MFB9836781.1"/>
    <property type="molecule type" value="Genomic_DNA"/>
</dbReference>
<sequence>MLNAVQQFSGAIGVAALGTVFFARLDDGATAGFDKAGELVIGLAAVLYLITFALVWLLPKHAQQAED</sequence>
<keyword evidence="3" id="KW-1185">Reference proteome</keyword>
<dbReference type="RefSeq" id="WP_378209579.1">
    <property type="nucleotide sequence ID" value="NZ_JBHLZP010000311.1"/>
</dbReference>
<proteinExistence type="predicted"/>
<keyword evidence="1" id="KW-1133">Transmembrane helix</keyword>
<feature type="transmembrane region" description="Helical" evidence="1">
    <location>
        <begin position="6"/>
        <end position="25"/>
    </location>
</feature>
<evidence type="ECO:0000313" key="2">
    <source>
        <dbReference type="EMBL" id="MFB9836781.1"/>
    </source>
</evidence>
<evidence type="ECO:0000256" key="1">
    <source>
        <dbReference type="SAM" id="Phobius"/>
    </source>
</evidence>
<dbReference type="Proteomes" id="UP001589627">
    <property type="component" value="Unassembled WGS sequence"/>
</dbReference>
<protein>
    <recommendedName>
        <fullName evidence="4">MFS transporter</fullName>
    </recommendedName>
</protein>
<organism evidence="2 3">
    <name type="scientific">Actinoallomurus acaciae</name>
    <dbReference type="NCBI Taxonomy" id="502577"/>
    <lineage>
        <taxon>Bacteria</taxon>
        <taxon>Bacillati</taxon>
        <taxon>Actinomycetota</taxon>
        <taxon>Actinomycetes</taxon>
        <taxon>Streptosporangiales</taxon>
        <taxon>Thermomonosporaceae</taxon>
        <taxon>Actinoallomurus</taxon>
    </lineage>
</organism>
<evidence type="ECO:0000313" key="3">
    <source>
        <dbReference type="Proteomes" id="UP001589627"/>
    </source>
</evidence>
<keyword evidence="1" id="KW-0472">Membrane</keyword>
<keyword evidence="1" id="KW-0812">Transmembrane</keyword>
<comment type="caution">
    <text evidence="2">The sequence shown here is derived from an EMBL/GenBank/DDBJ whole genome shotgun (WGS) entry which is preliminary data.</text>
</comment>
<feature type="transmembrane region" description="Helical" evidence="1">
    <location>
        <begin position="37"/>
        <end position="58"/>
    </location>
</feature>
<reference evidence="2 3" key="1">
    <citation type="submission" date="2024-09" db="EMBL/GenBank/DDBJ databases">
        <authorList>
            <person name="Sun Q."/>
            <person name="Mori K."/>
        </authorList>
    </citation>
    <scope>NUCLEOTIDE SEQUENCE [LARGE SCALE GENOMIC DNA]</scope>
    <source>
        <strain evidence="2 3">TBRC 0563</strain>
    </source>
</reference>